<dbReference type="Gene3D" id="1.10.10.10">
    <property type="entry name" value="Winged helix-like DNA-binding domain superfamily/Winged helix DNA-binding domain"/>
    <property type="match status" value="1"/>
</dbReference>
<evidence type="ECO:0000313" key="2">
    <source>
        <dbReference type="Proteomes" id="UP000660680"/>
    </source>
</evidence>
<name>A0A918GPC9_9PSEU</name>
<comment type="caution">
    <text evidence="1">The sequence shown here is derived from an EMBL/GenBank/DDBJ whole genome shotgun (WGS) entry which is preliminary data.</text>
</comment>
<dbReference type="CDD" id="cd00090">
    <property type="entry name" value="HTH_ARSR"/>
    <property type="match status" value="1"/>
</dbReference>
<protein>
    <submittedName>
        <fullName evidence="1">ArsR family transcriptional regulator</fullName>
    </submittedName>
</protein>
<organism evidence="1 2">
    <name type="scientific">Actinokineospora fastidiosa</name>
    <dbReference type="NCBI Taxonomy" id="1816"/>
    <lineage>
        <taxon>Bacteria</taxon>
        <taxon>Bacillati</taxon>
        <taxon>Actinomycetota</taxon>
        <taxon>Actinomycetes</taxon>
        <taxon>Pseudonocardiales</taxon>
        <taxon>Pseudonocardiaceae</taxon>
        <taxon>Actinokineospora</taxon>
    </lineage>
</organism>
<dbReference type="EMBL" id="BMRB01000006">
    <property type="protein sequence ID" value="GGS51477.1"/>
    <property type="molecule type" value="Genomic_DNA"/>
</dbReference>
<dbReference type="SUPFAM" id="SSF46785">
    <property type="entry name" value="Winged helix' DNA-binding domain"/>
    <property type="match status" value="1"/>
</dbReference>
<dbReference type="AlphaFoldDB" id="A0A918GPC9"/>
<accession>A0A918GPC9</accession>
<sequence>MGDPSHVSAVAALDEPTRRRLYDFVVRSPAPVSRDEAADAVGAPRTTVAFHLDRLVGEGLLEVVHERRTGRTGPGAGRPAKLYRRSPRQIAVSLPDRRYELAGHLLADALQEAQASGEPPRAVLDRRARALGRDIGEAARTDDRDVLGALEAFGFEPRTAGGEIVMANCPFHSLAQQHTELVCGMNLCLLDGLLDGMAESGLTARLDPAPGHCCVRIAPA</sequence>
<reference evidence="1" key="1">
    <citation type="journal article" date="2014" name="Int. J. Syst. Evol. Microbiol.">
        <title>Complete genome sequence of Corynebacterium casei LMG S-19264T (=DSM 44701T), isolated from a smear-ripened cheese.</title>
        <authorList>
            <consortium name="US DOE Joint Genome Institute (JGI-PGF)"/>
            <person name="Walter F."/>
            <person name="Albersmeier A."/>
            <person name="Kalinowski J."/>
            <person name="Ruckert C."/>
        </authorList>
    </citation>
    <scope>NUCLEOTIDE SEQUENCE</scope>
    <source>
        <strain evidence="1">JCM 3276</strain>
    </source>
</reference>
<reference evidence="1" key="2">
    <citation type="submission" date="2020-09" db="EMBL/GenBank/DDBJ databases">
        <authorList>
            <person name="Sun Q."/>
            <person name="Ohkuma M."/>
        </authorList>
    </citation>
    <scope>NUCLEOTIDE SEQUENCE</scope>
    <source>
        <strain evidence="1">JCM 3276</strain>
    </source>
</reference>
<dbReference type="RefSeq" id="WP_189213338.1">
    <property type="nucleotide sequence ID" value="NZ_BMRB01000006.1"/>
</dbReference>
<gene>
    <name evidence="1" type="ORF">GCM10010171_53160</name>
</gene>
<keyword evidence="2" id="KW-1185">Reference proteome</keyword>
<dbReference type="Proteomes" id="UP000660680">
    <property type="component" value="Unassembled WGS sequence"/>
</dbReference>
<dbReference type="InterPro" id="IPR036390">
    <property type="entry name" value="WH_DNA-bd_sf"/>
</dbReference>
<dbReference type="InterPro" id="IPR036388">
    <property type="entry name" value="WH-like_DNA-bd_sf"/>
</dbReference>
<dbReference type="InterPro" id="IPR011991">
    <property type="entry name" value="ArsR-like_HTH"/>
</dbReference>
<dbReference type="Pfam" id="PF12840">
    <property type="entry name" value="HTH_20"/>
    <property type="match status" value="1"/>
</dbReference>
<proteinExistence type="predicted"/>
<evidence type="ECO:0000313" key="1">
    <source>
        <dbReference type="EMBL" id="GGS51477.1"/>
    </source>
</evidence>